<evidence type="ECO:0000256" key="2">
    <source>
        <dbReference type="ARBA" id="ARBA00022771"/>
    </source>
</evidence>
<dbReference type="Pfam" id="PF01753">
    <property type="entry name" value="zf-MYND"/>
    <property type="match status" value="1"/>
</dbReference>
<dbReference type="STRING" id="597456.A0A0L7RFB3"/>
<evidence type="ECO:0000313" key="7">
    <source>
        <dbReference type="Proteomes" id="UP000053825"/>
    </source>
</evidence>
<sequence length="56" mass="6801">FLCHEDAKNRCSKCKEAWYCGRECQVKDWTKHKSICDKLTKNLECEQKEQFKKVFQ</sequence>
<evidence type="ECO:0000256" key="3">
    <source>
        <dbReference type="ARBA" id="ARBA00022833"/>
    </source>
</evidence>
<keyword evidence="7" id="KW-1185">Reference proteome</keyword>
<reference evidence="6 7" key="1">
    <citation type="submission" date="2015-07" db="EMBL/GenBank/DDBJ databases">
        <title>The genome of Habropoda laboriosa.</title>
        <authorList>
            <person name="Pan H."/>
            <person name="Kapheim K."/>
        </authorList>
    </citation>
    <scope>NUCLEOTIDE SEQUENCE [LARGE SCALE GENOMIC DNA]</scope>
    <source>
        <strain evidence="6">0110345459</strain>
    </source>
</reference>
<dbReference type="Proteomes" id="UP000053825">
    <property type="component" value="Unassembled WGS sequence"/>
</dbReference>
<evidence type="ECO:0000256" key="4">
    <source>
        <dbReference type="PROSITE-ProRule" id="PRU00134"/>
    </source>
</evidence>
<keyword evidence="1" id="KW-0479">Metal-binding</keyword>
<accession>A0A0L7RFB3</accession>
<dbReference type="Gene3D" id="6.10.140.2220">
    <property type="match status" value="1"/>
</dbReference>
<dbReference type="GO" id="GO:0008270">
    <property type="term" value="F:zinc ion binding"/>
    <property type="evidence" value="ECO:0007669"/>
    <property type="project" value="UniProtKB-KW"/>
</dbReference>
<dbReference type="PROSITE" id="PS50865">
    <property type="entry name" value="ZF_MYND_2"/>
    <property type="match status" value="1"/>
</dbReference>
<organism evidence="6 7">
    <name type="scientific">Habropoda laboriosa</name>
    <dbReference type="NCBI Taxonomy" id="597456"/>
    <lineage>
        <taxon>Eukaryota</taxon>
        <taxon>Metazoa</taxon>
        <taxon>Ecdysozoa</taxon>
        <taxon>Arthropoda</taxon>
        <taxon>Hexapoda</taxon>
        <taxon>Insecta</taxon>
        <taxon>Pterygota</taxon>
        <taxon>Neoptera</taxon>
        <taxon>Endopterygota</taxon>
        <taxon>Hymenoptera</taxon>
        <taxon>Apocrita</taxon>
        <taxon>Aculeata</taxon>
        <taxon>Apoidea</taxon>
        <taxon>Anthophila</taxon>
        <taxon>Apidae</taxon>
        <taxon>Habropoda</taxon>
    </lineage>
</organism>
<proteinExistence type="predicted"/>
<dbReference type="EMBL" id="KQ414606">
    <property type="protein sequence ID" value="KOC69535.1"/>
    <property type="molecule type" value="Genomic_DNA"/>
</dbReference>
<dbReference type="OrthoDB" id="432970at2759"/>
<dbReference type="SUPFAM" id="SSF144232">
    <property type="entry name" value="HIT/MYND zinc finger-like"/>
    <property type="match status" value="1"/>
</dbReference>
<evidence type="ECO:0000256" key="1">
    <source>
        <dbReference type="ARBA" id="ARBA00022723"/>
    </source>
</evidence>
<name>A0A0L7RFB3_9HYME</name>
<keyword evidence="2 4" id="KW-0863">Zinc-finger</keyword>
<evidence type="ECO:0000259" key="5">
    <source>
        <dbReference type="PROSITE" id="PS50865"/>
    </source>
</evidence>
<feature type="non-terminal residue" evidence="6">
    <location>
        <position position="1"/>
    </location>
</feature>
<dbReference type="InterPro" id="IPR002893">
    <property type="entry name" value="Znf_MYND"/>
</dbReference>
<dbReference type="AlphaFoldDB" id="A0A0L7RFB3"/>
<keyword evidence="3" id="KW-0862">Zinc</keyword>
<protein>
    <recommendedName>
        <fullName evidence="5">MYND-type domain-containing protein</fullName>
    </recommendedName>
</protein>
<evidence type="ECO:0000313" key="6">
    <source>
        <dbReference type="EMBL" id="KOC69535.1"/>
    </source>
</evidence>
<gene>
    <name evidence="6" type="ORF">WH47_05478</name>
</gene>
<feature type="domain" description="MYND-type" evidence="5">
    <location>
        <begin position="1"/>
        <end position="36"/>
    </location>
</feature>